<keyword evidence="6" id="KW-1185">Reference proteome</keyword>
<dbReference type="GO" id="GO:0008135">
    <property type="term" value="F:translation factor activity, RNA binding"/>
    <property type="evidence" value="ECO:0007669"/>
    <property type="project" value="TreeGrafter"/>
</dbReference>
<dbReference type="InterPro" id="IPR032296">
    <property type="entry name" value="CEBP_ZZ"/>
</dbReference>
<dbReference type="GO" id="GO:0005737">
    <property type="term" value="C:cytoplasm"/>
    <property type="evidence" value="ECO:0007669"/>
    <property type="project" value="TreeGrafter"/>
</dbReference>
<feature type="non-terminal residue" evidence="5">
    <location>
        <position position="1"/>
    </location>
</feature>
<dbReference type="PROSITE" id="PS50102">
    <property type="entry name" value="RRM"/>
    <property type="match status" value="2"/>
</dbReference>
<sequence>SGYSSDVASGHQRSRGSPSSELERLSPTRRLVNDAATPFFEALSSVEHRYQRRHEPKLQPELSLLKQQQHKVHQEDLQQLRKKTDREQLEQLYGLFSAFKLGGRNGDRTLSVEPIDRLMALKEILGAENTFNYHQRKGSPVEAAPFDPLSFRSRGVIGDLHAKLPSPGSFPPADRGGEFLSLLRNASTLPSRPPNPYEEALETIEREAKRRRTSAFQSDTEYFWRGTLTPRLYESPTYASKVFVGGLPYDVTSEMLAEIFGKFGASVQLPPRGRGHAYLVFDSELQVQALLNACENKGFGLFYYWVPARRGKNRKAQIIPWAIENSDWLASDSDLALSSPSGSTSASSPTFGSDTSSNASSESTYEELLNFDLTPPSPQALSTPPRVQCDSNGGTKQNTVFVGGLHGEITAEGLQTILSELFGPIIHVGIDTDRNRYPNGSARVTFATASSFRHAVLAEYVYVETGRFSKTIQLDAYIEDGSCSICRISTPVFCRHPDCFRYYCATCFLDHRTDATDYHPPVMRNRNVQSPSANLNGPNGGLAYSSLPNSHHTATGQTNSASYAF</sequence>
<name>A0A1V9XBI3_9ACAR</name>
<dbReference type="STRING" id="418985.A0A1V9XBI3"/>
<dbReference type="OrthoDB" id="10033548at2759"/>
<dbReference type="PANTHER" id="PTHR12566">
    <property type="entry name" value="CYTOPLASMIC POLYADENYLATION ELEMENT BINDING PROTEIN CPEB"/>
    <property type="match status" value="1"/>
</dbReference>
<dbReference type="GO" id="GO:0043005">
    <property type="term" value="C:neuron projection"/>
    <property type="evidence" value="ECO:0007669"/>
    <property type="project" value="TreeGrafter"/>
</dbReference>
<dbReference type="InterPro" id="IPR012677">
    <property type="entry name" value="Nucleotide-bd_a/b_plait_sf"/>
</dbReference>
<dbReference type="Proteomes" id="UP000192247">
    <property type="component" value="Unassembled WGS sequence"/>
</dbReference>
<feature type="domain" description="RRM" evidence="4">
    <location>
        <begin position="240"/>
        <end position="318"/>
    </location>
</feature>
<protein>
    <recommendedName>
        <fullName evidence="4">RRM domain-containing protein</fullName>
    </recommendedName>
</protein>
<feature type="domain" description="RRM" evidence="4">
    <location>
        <begin position="398"/>
        <end position="479"/>
    </location>
</feature>
<dbReference type="GO" id="GO:0003730">
    <property type="term" value="F:mRNA 3'-UTR binding"/>
    <property type="evidence" value="ECO:0007669"/>
    <property type="project" value="InterPro"/>
</dbReference>
<organism evidence="5 6">
    <name type="scientific">Tropilaelaps mercedesae</name>
    <dbReference type="NCBI Taxonomy" id="418985"/>
    <lineage>
        <taxon>Eukaryota</taxon>
        <taxon>Metazoa</taxon>
        <taxon>Ecdysozoa</taxon>
        <taxon>Arthropoda</taxon>
        <taxon>Chelicerata</taxon>
        <taxon>Arachnida</taxon>
        <taxon>Acari</taxon>
        <taxon>Parasitiformes</taxon>
        <taxon>Mesostigmata</taxon>
        <taxon>Gamasina</taxon>
        <taxon>Dermanyssoidea</taxon>
        <taxon>Laelapidae</taxon>
        <taxon>Tropilaelaps</taxon>
    </lineage>
</organism>
<dbReference type="InterPro" id="IPR035979">
    <property type="entry name" value="RBD_domain_sf"/>
</dbReference>
<dbReference type="Pfam" id="PF16366">
    <property type="entry name" value="CEBP_ZZ"/>
    <property type="match status" value="1"/>
</dbReference>
<dbReference type="SUPFAM" id="SSF54928">
    <property type="entry name" value="RNA-binding domain, RBD"/>
    <property type="match status" value="1"/>
</dbReference>
<dbReference type="Pfam" id="PF00076">
    <property type="entry name" value="RRM_1"/>
    <property type="match status" value="1"/>
</dbReference>
<reference evidence="5 6" key="1">
    <citation type="journal article" date="2017" name="Gigascience">
        <title>Draft genome of the honey bee ectoparasitic mite, Tropilaelaps mercedesae, is shaped by the parasitic life history.</title>
        <authorList>
            <person name="Dong X."/>
            <person name="Armstrong S.D."/>
            <person name="Xia D."/>
            <person name="Makepeace B.L."/>
            <person name="Darby A.C."/>
            <person name="Kadowaki T."/>
        </authorList>
    </citation>
    <scope>NUCLEOTIDE SEQUENCE [LARGE SCALE GENOMIC DNA]</scope>
    <source>
        <strain evidence="5">Wuxi-XJTLU</strain>
    </source>
</reference>
<dbReference type="AlphaFoldDB" id="A0A1V9XBI3"/>
<dbReference type="Pfam" id="PF16367">
    <property type="entry name" value="RRM_7"/>
    <property type="match status" value="1"/>
</dbReference>
<dbReference type="SMART" id="SM00360">
    <property type="entry name" value="RRM"/>
    <property type="match status" value="2"/>
</dbReference>
<feature type="region of interest" description="Disordered" evidence="3">
    <location>
        <begin position="339"/>
        <end position="360"/>
    </location>
</feature>
<dbReference type="Gene3D" id="4.10.640.40">
    <property type="entry name" value="Cytoplasmic polyadenylation element-binding protein, ZZ domain"/>
    <property type="match status" value="1"/>
</dbReference>
<evidence type="ECO:0000256" key="2">
    <source>
        <dbReference type="PROSITE-ProRule" id="PRU00176"/>
    </source>
</evidence>
<accession>A0A1V9XBI3</accession>
<dbReference type="GO" id="GO:2000766">
    <property type="term" value="P:negative regulation of cytoplasmic translation"/>
    <property type="evidence" value="ECO:0007669"/>
    <property type="project" value="TreeGrafter"/>
</dbReference>
<dbReference type="InterPro" id="IPR000504">
    <property type="entry name" value="RRM_dom"/>
</dbReference>
<dbReference type="GO" id="GO:0000900">
    <property type="term" value="F:mRNA regulatory element binding translation repressor activity"/>
    <property type="evidence" value="ECO:0007669"/>
    <property type="project" value="TreeGrafter"/>
</dbReference>
<dbReference type="GO" id="GO:0045202">
    <property type="term" value="C:synapse"/>
    <property type="evidence" value="ECO:0007669"/>
    <property type="project" value="TreeGrafter"/>
</dbReference>
<dbReference type="InterPro" id="IPR038446">
    <property type="entry name" value="CEBP_ZZ_sf"/>
</dbReference>
<evidence type="ECO:0000256" key="3">
    <source>
        <dbReference type="SAM" id="MobiDB-lite"/>
    </source>
</evidence>
<comment type="caution">
    <text evidence="5">The sequence shown here is derived from an EMBL/GenBank/DDBJ whole genome shotgun (WGS) entry which is preliminary data.</text>
</comment>
<dbReference type="InterPro" id="IPR034819">
    <property type="entry name" value="CPEB"/>
</dbReference>
<evidence type="ECO:0000313" key="6">
    <source>
        <dbReference type="Proteomes" id="UP000192247"/>
    </source>
</evidence>
<dbReference type="Gene3D" id="3.30.70.330">
    <property type="match status" value="2"/>
</dbReference>
<feature type="region of interest" description="Disordered" evidence="3">
    <location>
        <begin position="546"/>
        <end position="565"/>
    </location>
</feature>
<dbReference type="GO" id="GO:0005634">
    <property type="term" value="C:nucleus"/>
    <property type="evidence" value="ECO:0007669"/>
    <property type="project" value="TreeGrafter"/>
</dbReference>
<dbReference type="InParanoid" id="A0A1V9XBI3"/>
<evidence type="ECO:0000313" key="5">
    <source>
        <dbReference type="EMBL" id="OQR70905.1"/>
    </source>
</evidence>
<evidence type="ECO:0000256" key="1">
    <source>
        <dbReference type="ARBA" id="ARBA00022884"/>
    </source>
</evidence>
<dbReference type="GO" id="GO:0043022">
    <property type="term" value="F:ribosome binding"/>
    <property type="evidence" value="ECO:0007669"/>
    <property type="project" value="TreeGrafter"/>
</dbReference>
<dbReference type="PANTHER" id="PTHR12566:SF9">
    <property type="entry name" value="CYTOPLASMIC POLYADENYLATION ELEMENT-BINDING PROTEIN 1"/>
    <property type="match status" value="1"/>
</dbReference>
<keyword evidence="1 2" id="KW-0694">RNA-binding</keyword>
<evidence type="ECO:0000259" key="4">
    <source>
        <dbReference type="PROSITE" id="PS50102"/>
    </source>
</evidence>
<feature type="region of interest" description="Disordered" evidence="3">
    <location>
        <begin position="1"/>
        <end position="28"/>
    </location>
</feature>
<proteinExistence type="predicted"/>
<dbReference type="EMBL" id="MNPL01015810">
    <property type="protein sequence ID" value="OQR70905.1"/>
    <property type="molecule type" value="Genomic_DNA"/>
</dbReference>
<gene>
    <name evidence="5" type="ORF">BIW11_11325</name>
</gene>